<evidence type="ECO:0000313" key="5">
    <source>
        <dbReference type="EMBL" id="CAF4072523.1"/>
    </source>
</evidence>
<evidence type="ECO:0000256" key="2">
    <source>
        <dbReference type="PROSITE-ProRule" id="PRU00504"/>
    </source>
</evidence>
<dbReference type="CDD" id="cd05819">
    <property type="entry name" value="NHL"/>
    <property type="match status" value="1"/>
</dbReference>
<organism evidence="4 6">
    <name type="scientific">Rotaria sordida</name>
    <dbReference type="NCBI Taxonomy" id="392033"/>
    <lineage>
        <taxon>Eukaryota</taxon>
        <taxon>Metazoa</taxon>
        <taxon>Spiralia</taxon>
        <taxon>Gnathifera</taxon>
        <taxon>Rotifera</taxon>
        <taxon>Eurotatoria</taxon>
        <taxon>Bdelloidea</taxon>
        <taxon>Philodinida</taxon>
        <taxon>Philodinidae</taxon>
        <taxon>Rotaria</taxon>
    </lineage>
</organism>
<dbReference type="EMBL" id="CAJOBE010008899">
    <property type="protein sequence ID" value="CAF4072523.1"/>
    <property type="molecule type" value="Genomic_DNA"/>
</dbReference>
<dbReference type="InterPro" id="IPR050952">
    <property type="entry name" value="TRIM-NHL_E3_ligases"/>
</dbReference>
<evidence type="ECO:0000256" key="1">
    <source>
        <dbReference type="ARBA" id="ARBA00022737"/>
    </source>
</evidence>
<dbReference type="PANTHER" id="PTHR24104:SF25">
    <property type="entry name" value="PROTEIN LIN-41"/>
    <property type="match status" value="1"/>
</dbReference>
<sequence>MVIYLFTLSLFLTANTFVRGQSSITLAVCPTASWNSNGTIIAGVNGQGSAFDQLNCPTDIALTSSLTLYVTDHYNNRTLQFSNGSSMGMNIPGGSTYYSPTSLFLDLNDNLYINDFGNNLIKKLSTTNIISIVAAVNTSGGIFVDVNQNIYYSCSTNHHVIEQTLSGATRRVAGNSTRGSSLSQLDTPAGIYLDSNSSMYIADMNNHRVIKWLMNATSGVIVAGGNGPGTALNQLNTPTFVLVDQYGTVYVSETFNNRVTKWLPGSSTGIVIAGGSAGTALNQLYTNYGIKFDATGNLYVADCASYRVLKYQIINPCSVSATVSTTVVSTGNNE</sequence>
<dbReference type="AlphaFoldDB" id="A0A819T076"/>
<dbReference type="Proteomes" id="UP000663874">
    <property type="component" value="Unassembled WGS sequence"/>
</dbReference>
<dbReference type="InterPro" id="IPR001258">
    <property type="entry name" value="NHL_repeat"/>
</dbReference>
<evidence type="ECO:0000313" key="6">
    <source>
        <dbReference type="Proteomes" id="UP000663836"/>
    </source>
</evidence>
<dbReference type="InterPro" id="IPR011042">
    <property type="entry name" value="6-blade_b-propeller_TolB-like"/>
</dbReference>
<evidence type="ECO:0008006" key="7">
    <source>
        <dbReference type="Google" id="ProtNLM"/>
    </source>
</evidence>
<dbReference type="EMBL" id="CAJOBD010006765">
    <property type="protein sequence ID" value="CAF4069559.1"/>
    <property type="molecule type" value="Genomic_DNA"/>
</dbReference>
<dbReference type="Pfam" id="PF01436">
    <property type="entry name" value="NHL"/>
    <property type="match status" value="1"/>
</dbReference>
<dbReference type="Gene3D" id="2.120.10.30">
    <property type="entry name" value="TolB, C-terminal domain"/>
    <property type="match status" value="1"/>
</dbReference>
<proteinExistence type="predicted"/>
<dbReference type="Proteomes" id="UP000663836">
    <property type="component" value="Unassembled WGS sequence"/>
</dbReference>
<feature type="chain" id="PRO_5036236043" description="NHL repeat-containing protein" evidence="3">
    <location>
        <begin position="21"/>
        <end position="334"/>
    </location>
</feature>
<dbReference type="SUPFAM" id="SSF101898">
    <property type="entry name" value="NHL repeat"/>
    <property type="match status" value="1"/>
</dbReference>
<keyword evidence="3" id="KW-0732">Signal</keyword>
<dbReference type="PANTHER" id="PTHR24104">
    <property type="entry name" value="E3 UBIQUITIN-PROTEIN LIGASE NHLRC1-RELATED"/>
    <property type="match status" value="1"/>
</dbReference>
<name>A0A819T076_9BILA</name>
<evidence type="ECO:0000313" key="4">
    <source>
        <dbReference type="EMBL" id="CAF4069559.1"/>
    </source>
</evidence>
<keyword evidence="1" id="KW-0677">Repeat</keyword>
<gene>
    <name evidence="5" type="ORF">FNK824_LOCUS29894</name>
    <name evidence="4" type="ORF">JBS370_LOCUS30071</name>
</gene>
<accession>A0A819T076</accession>
<feature type="signal peptide" evidence="3">
    <location>
        <begin position="1"/>
        <end position="20"/>
    </location>
</feature>
<comment type="caution">
    <text evidence="4">The sequence shown here is derived from an EMBL/GenBank/DDBJ whole genome shotgun (WGS) entry which is preliminary data.</text>
</comment>
<reference evidence="4" key="1">
    <citation type="submission" date="2021-02" db="EMBL/GenBank/DDBJ databases">
        <authorList>
            <person name="Nowell W R."/>
        </authorList>
    </citation>
    <scope>NUCLEOTIDE SEQUENCE</scope>
</reference>
<dbReference type="Gene3D" id="2.40.10.500">
    <property type="match status" value="1"/>
</dbReference>
<feature type="repeat" description="NHL" evidence="2">
    <location>
        <begin position="48"/>
        <end position="84"/>
    </location>
</feature>
<evidence type="ECO:0000256" key="3">
    <source>
        <dbReference type="SAM" id="SignalP"/>
    </source>
</evidence>
<dbReference type="GO" id="GO:0008270">
    <property type="term" value="F:zinc ion binding"/>
    <property type="evidence" value="ECO:0007669"/>
    <property type="project" value="UniProtKB-KW"/>
</dbReference>
<dbReference type="PROSITE" id="PS51125">
    <property type="entry name" value="NHL"/>
    <property type="match status" value="1"/>
</dbReference>
<protein>
    <recommendedName>
        <fullName evidence="7">NHL repeat-containing protein</fullName>
    </recommendedName>
</protein>